<feature type="compositionally biased region" description="Basic and acidic residues" evidence="1">
    <location>
        <begin position="1"/>
        <end position="18"/>
    </location>
</feature>
<evidence type="ECO:0000313" key="2">
    <source>
        <dbReference type="EMBL" id="ATE82222.1"/>
    </source>
</evidence>
<protein>
    <submittedName>
        <fullName evidence="2">Uncharacterized protein</fullName>
    </submittedName>
</protein>
<keyword evidence="3" id="KW-1185">Reference proteome</keyword>
<gene>
    <name evidence="2" type="ORF">psal_cds_730</name>
</gene>
<evidence type="ECO:0000313" key="3">
    <source>
        <dbReference type="Proteomes" id="UP000204584"/>
    </source>
</evidence>
<dbReference type="KEGG" id="vg:34568294"/>
<feature type="compositionally biased region" description="Polar residues" evidence="1">
    <location>
        <begin position="34"/>
        <end position="46"/>
    </location>
</feature>
<feature type="region of interest" description="Disordered" evidence="1">
    <location>
        <begin position="1"/>
        <end position="20"/>
    </location>
</feature>
<evidence type="ECO:0000256" key="1">
    <source>
        <dbReference type="SAM" id="MobiDB-lite"/>
    </source>
</evidence>
<sequence>MEKALSVRRTEPRRDTPRQGHALRLVRAMMIAQPPTSRESHPPTTTRGKKPVGAEADENGDGIVLVPTTWARISPDDLGHIRRLMANGLGRALGEPVPLFFTAPTDRGPWLRQTSDGRIEGNGLDPFAHDYATLYSEVHVKMAEIISPVRGWPLDFVDARDALERLDEPRAFSMLMSFLREKRRSTDPSADIAVLLGKALRRAVERATVIAGRGPGRSPFLARIFDVEWEPALASMPPTTDGVYWIVHRSSAFMSLDDDMVHLLHGPYCAPGRAPRMALCASVSVGAPRDTSANRWSSERMNMTGICPDIIRTMMPFVSPFLAAVAMPADTLDPRGPFSPLPAGLAQVRAALVPVPSVLSINRSIVRAICYGQNRDTTTTLEQSTLYVACLTEAELVLAVRLMSGQVTARRNIIQTFRSRTVPSLMAMTASACTRCPPQGSVPDEVVAFAAPYIRDRIWASDALPSGRIPDGQRLVALAEQGGHTVPDIKRQFPELIS</sequence>
<dbReference type="Proteomes" id="UP000204584">
    <property type="component" value="Segment"/>
</dbReference>
<dbReference type="EMBL" id="KC977571">
    <property type="protein sequence ID" value="ATE82222.1"/>
    <property type="molecule type" value="Genomic_DNA"/>
</dbReference>
<feature type="region of interest" description="Disordered" evidence="1">
    <location>
        <begin position="32"/>
        <end position="59"/>
    </location>
</feature>
<organism evidence="2 3">
    <name type="scientific">Pandoravirus salinus</name>
    <dbReference type="NCBI Taxonomy" id="1349410"/>
    <lineage>
        <taxon>Viruses</taxon>
        <taxon>Pandoravirus</taxon>
    </lineage>
</organism>
<proteinExistence type="predicted"/>
<dbReference type="RefSeq" id="YP_009430061.1">
    <property type="nucleotide sequence ID" value="NC_022098.1"/>
</dbReference>
<name>A0A291ATK1_9VIRU</name>
<reference evidence="2 3" key="1">
    <citation type="journal article" date="2013" name="Science">
        <title>Pandoraviruses: amoeba viruses with genomes up to 2.5 Mb reaching that of parasitic eukaryotes.</title>
        <authorList>
            <person name="Philippe N."/>
            <person name="Legendre M."/>
            <person name="Doutre G."/>
            <person name="Coute Y."/>
            <person name="Poirot O."/>
            <person name="Lescot M."/>
            <person name="Arslan D."/>
            <person name="Seltzer V."/>
            <person name="Bertaux L."/>
            <person name="Bruley C."/>
            <person name="Garin J."/>
            <person name="Claverie J.M."/>
            <person name="Abergel C."/>
        </authorList>
    </citation>
    <scope>NUCLEOTIDE SEQUENCE [LARGE SCALE GENOMIC DNA]</scope>
</reference>
<dbReference type="GeneID" id="34568294"/>
<accession>A0A291ATK1</accession>